<dbReference type="EMBL" id="JAQNDL010000003">
    <property type="protein sequence ID" value="MDC0721407.1"/>
    <property type="molecule type" value="Genomic_DNA"/>
</dbReference>
<name>A0ABT5E6B8_9BACT</name>
<dbReference type="Proteomes" id="UP001221686">
    <property type="component" value="Unassembled WGS sequence"/>
</dbReference>
<gene>
    <name evidence="1" type="ORF">POL25_31155</name>
</gene>
<organism evidence="1 2">
    <name type="scientific">Nannocystis bainbridge</name>
    <dbReference type="NCBI Taxonomy" id="2995303"/>
    <lineage>
        <taxon>Bacteria</taxon>
        <taxon>Pseudomonadati</taxon>
        <taxon>Myxococcota</taxon>
        <taxon>Polyangia</taxon>
        <taxon>Nannocystales</taxon>
        <taxon>Nannocystaceae</taxon>
        <taxon>Nannocystis</taxon>
    </lineage>
</organism>
<comment type="caution">
    <text evidence="1">The sequence shown here is derived from an EMBL/GenBank/DDBJ whole genome shotgun (WGS) entry which is preliminary data.</text>
</comment>
<evidence type="ECO:0000313" key="1">
    <source>
        <dbReference type="EMBL" id="MDC0721407.1"/>
    </source>
</evidence>
<proteinExistence type="predicted"/>
<reference evidence="1 2" key="1">
    <citation type="submission" date="2022-11" db="EMBL/GenBank/DDBJ databases">
        <title>Minimal conservation of predation-associated metabolite biosynthetic gene clusters underscores biosynthetic potential of Myxococcota including descriptions for ten novel species: Archangium lansinium sp. nov., Myxococcus landrumus sp. nov., Nannocystis bai.</title>
        <authorList>
            <person name="Ahearne A."/>
            <person name="Stevens C."/>
            <person name="Dowd S."/>
        </authorList>
    </citation>
    <scope>NUCLEOTIDE SEQUENCE [LARGE SCALE GENOMIC DNA]</scope>
    <source>
        <strain evidence="1 2">BB15-2</strain>
    </source>
</reference>
<accession>A0ABT5E6B8</accession>
<keyword evidence="2" id="KW-1185">Reference proteome</keyword>
<dbReference type="RefSeq" id="WP_272089910.1">
    <property type="nucleotide sequence ID" value="NZ_JAQNDL010000003.1"/>
</dbReference>
<sequence>MAPTSGAGEVTSSATTDTTAEDACVVVPSQDLCSAACEPLTDCCKCGGPLPLPSGRATCAIPTGIVGAFCPWPVESVRLDDVSLPQGVADCSDPNALWVQFHADGERIVELCGAACATYLAGTFASLEMEVGFCEAA</sequence>
<protein>
    <submittedName>
        <fullName evidence="1">Uncharacterized protein</fullName>
    </submittedName>
</protein>
<evidence type="ECO:0000313" key="2">
    <source>
        <dbReference type="Proteomes" id="UP001221686"/>
    </source>
</evidence>